<dbReference type="Pfam" id="PF01161">
    <property type="entry name" value="PBP"/>
    <property type="match status" value="1"/>
</dbReference>
<dbReference type="RefSeq" id="WP_238286455.1">
    <property type="nucleotide sequence ID" value="NZ_BPQS01000006.1"/>
</dbReference>
<dbReference type="InterPro" id="IPR008914">
    <property type="entry name" value="PEBP"/>
</dbReference>
<reference evidence="2" key="1">
    <citation type="journal article" date="2019" name="Int. J. Syst. Evol. Microbiol.">
        <title>The Global Catalogue of Microorganisms (GCM) 10K type strain sequencing project: providing services to taxonomists for standard genome sequencing and annotation.</title>
        <authorList>
            <consortium name="The Broad Institute Genomics Platform"/>
            <consortium name="The Broad Institute Genome Sequencing Center for Infectious Disease"/>
            <person name="Wu L."/>
            <person name="Ma J."/>
        </authorList>
    </citation>
    <scope>NUCLEOTIDE SEQUENCE [LARGE SCALE GENOMIC DNA]</scope>
    <source>
        <strain evidence="2">CECT 7806</strain>
    </source>
</reference>
<keyword evidence="2" id="KW-1185">Reference proteome</keyword>
<dbReference type="Gene3D" id="3.90.280.10">
    <property type="entry name" value="PEBP-like"/>
    <property type="match status" value="1"/>
</dbReference>
<accession>A0ABT8AHG5</accession>
<dbReference type="NCBIfam" id="TIGR00481">
    <property type="entry name" value="YbhB/YbcL family Raf kinase inhibitor-like protein"/>
    <property type="match status" value="1"/>
</dbReference>
<evidence type="ECO:0000313" key="1">
    <source>
        <dbReference type="EMBL" id="MDN3569133.1"/>
    </source>
</evidence>
<name>A0ABT8AHG5_9HYPH</name>
<sequence>MLEHIPSALGAALSGLKAGLAKTAFHAAFSDVPDTITLTSPAFSDGADLPARFTADGEGLLPPLAWRGLPDGTDSVVLLVEDAGSPTPQPLVHFIAWDIPPDPPRLGAEALSEGGLSGEAPRMGRNSFLHTGWLPPDPPSGHGRHAYVFQIYALRQPLRLAERSGRGALLQAMRGRVMARGHLIGTYSRV</sequence>
<dbReference type="PANTHER" id="PTHR30289:SF1">
    <property type="entry name" value="PEBP (PHOSPHATIDYLETHANOLAMINE-BINDING PROTEIN) FAMILY PROTEIN"/>
    <property type="match status" value="1"/>
</dbReference>
<dbReference type="EMBL" id="JAUFPT010000001">
    <property type="protein sequence ID" value="MDN3569133.1"/>
    <property type="molecule type" value="Genomic_DNA"/>
</dbReference>
<dbReference type="InterPro" id="IPR036610">
    <property type="entry name" value="PEBP-like_sf"/>
</dbReference>
<evidence type="ECO:0000313" key="2">
    <source>
        <dbReference type="Proteomes" id="UP001244297"/>
    </source>
</evidence>
<dbReference type="PANTHER" id="PTHR30289">
    <property type="entry name" value="UNCHARACTERIZED PROTEIN YBCL-RELATED"/>
    <property type="match status" value="1"/>
</dbReference>
<dbReference type="GO" id="GO:0004860">
    <property type="term" value="F:protein kinase inhibitor activity"/>
    <property type="evidence" value="ECO:0007669"/>
    <property type="project" value="UniProtKB-KW"/>
</dbReference>
<dbReference type="CDD" id="cd00865">
    <property type="entry name" value="PEBP_bact_arch"/>
    <property type="match status" value="1"/>
</dbReference>
<dbReference type="InterPro" id="IPR005247">
    <property type="entry name" value="YbhB_YbcL/LppC-like"/>
</dbReference>
<dbReference type="Proteomes" id="UP001244297">
    <property type="component" value="Unassembled WGS sequence"/>
</dbReference>
<keyword evidence="1" id="KW-0649">Protein kinase inhibitor</keyword>
<organism evidence="1 2">
    <name type="scientific">Methylobacterium longum</name>
    <dbReference type="NCBI Taxonomy" id="767694"/>
    <lineage>
        <taxon>Bacteria</taxon>
        <taxon>Pseudomonadati</taxon>
        <taxon>Pseudomonadota</taxon>
        <taxon>Alphaproteobacteria</taxon>
        <taxon>Hyphomicrobiales</taxon>
        <taxon>Methylobacteriaceae</taxon>
        <taxon>Methylobacterium</taxon>
    </lineage>
</organism>
<proteinExistence type="predicted"/>
<comment type="caution">
    <text evidence="1">The sequence shown here is derived from an EMBL/GenBank/DDBJ whole genome shotgun (WGS) entry which is preliminary data.</text>
</comment>
<protein>
    <submittedName>
        <fullName evidence="1">YbhB/YbcL family Raf kinase inhibitor-like protein</fullName>
    </submittedName>
</protein>
<dbReference type="SUPFAM" id="SSF49777">
    <property type="entry name" value="PEBP-like"/>
    <property type="match status" value="1"/>
</dbReference>
<gene>
    <name evidence="1" type="ORF">QWZ18_00675</name>
</gene>